<evidence type="ECO:0000313" key="2">
    <source>
        <dbReference type="EMBL" id="JAP43866.1"/>
    </source>
</evidence>
<name>A0A0X3P9L9_SCHSO</name>
<feature type="compositionally biased region" description="Acidic residues" evidence="1">
    <location>
        <begin position="1"/>
        <end position="11"/>
    </location>
</feature>
<feature type="region of interest" description="Disordered" evidence="1">
    <location>
        <begin position="1"/>
        <end position="21"/>
    </location>
</feature>
<evidence type="ECO:0000256" key="1">
    <source>
        <dbReference type="SAM" id="MobiDB-lite"/>
    </source>
</evidence>
<feature type="compositionally biased region" description="Basic and acidic residues" evidence="1">
    <location>
        <begin position="12"/>
        <end position="21"/>
    </location>
</feature>
<organism evidence="2">
    <name type="scientific">Schistocephalus solidus</name>
    <name type="common">Tapeworm</name>
    <dbReference type="NCBI Taxonomy" id="70667"/>
    <lineage>
        <taxon>Eukaryota</taxon>
        <taxon>Metazoa</taxon>
        <taxon>Spiralia</taxon>
        <taxon>Lophotrochozoa</taxon>
        <taxon>Platyhelminthes</taxon>
        <taxon>Cestoda</taxon>
        <taxon>Eucestoda</taxon>
        <taxon>Diphyllobothriidea</taxon>
        <taxon>Diphyllobothriidae</taxon>
        <taxon>Schistocephalus</taxon>
    </lineage>
</organism>
<sequence length="105" mass="12004">MCVENELEPEISDYRSLGDHPSSEVHRLCLKVDSPHSFRQNRRVLSAYSMLRASKKLFQVFCPVQMQVSLWGMSWQFDTKDGSWPESLADFGYPGGNFVVAFEAP</sequence>
<dbReference type="EMBL" id="GEEE01005164">
    <property type="protein sequence ID" value="JAP58061.1"/>
    <property type="molecule type" value="Transcribed_RNA"/>
</dbReference>
<proteinExistence type="predicted"/>
<dbReference type="EMBL" id="GEEE01019359">
    <property type="protein sequence ID" value="JAP43866.1"/>
    <property type="molecule type" value="Transcribed_RNA"/>
</dbReference>
<accession>A0A0X3P9L9</accession>
<gene>
    <name evidence="2" type="ORF">TR164380</name>
</gene>
<dbReference type="AlphaFoldDB" id="A0A0X3P9L9"/>
<protein>
    <submittedName>
        <fullName evidence="2">Uncharacterized protein</fullName>
    </submittedName>
</protein>
<reference evidence="2" key="1">
    <citation type="submission" date="2016-01" db="EMBL/GenBank/DDBJ databases">
        <title>Reference transcriptome for the parasite Schistocephalus solidus: insights into the molecular evolution of parasitism.</title>
        <authorList>
            <person name="Hebert F.O."/>
            <person name="Grambauer S."/>
            <person name="Barber I."/>
            <person name="Landry C.R."/>
            <person name="Aubin-Horth N."/>
        </authorList>
    </citation>
    <scope>NUCLEOTIDE SEQUENCE</scope>
</reference>